<sequence>MKNTKLKTLTFLLSLPAHTANCECDFSPMKSTKSDWRNRLGDNVLSSLIRIQMKSPSVCDYDPDDAIKLWLHSSQRKHHTFQKPYAKGKMDVCPSESDSDEY</sequence>
<organism evidence="2 3">
    <name type="scientific">Dryococelus australis</name>
    <dbReference type="NCBI Taxonomy" id="614101"/>
    <lineage>
        <taxon>Eukaryota</taxon>
        <taxon>Metazoa</taxon>
        <taxon>Ecdysozoa</taxon>
        <taxon>Arthropoda</taxon>
        <taxon>Hexapoda</taxon>
        <taxon>Insecta</taxon>
        <taxon>Pterygota</taxon>
        <taxon>Neoptera</taxon>
        <taxon>Polyneoptera</taxon>
        <taxon>Phasmatodea</taxon>
        <taxon>Verophasmatodea</taxon>
        <taxon>Anareolatae</taxon>
        <taxon>Phasmatidae</taxon>
        <taxon>Eurycanthinae</taxon>
        <taxon>Dryococelus</taxon>
    </lineage>
</organism>
<accession>A0ABQ9I3X3</accession>
<evidence type="ECO:0000313" key="3">
    <source>
        <dbReference type="Proteomes" id="UP001159363"/>
    </source>
</evidence>
<dbReference type="EMBL" id="JARBHB010000003">
    <property type="protein sequence ID" value="KAJ8891331.1"/>
    <property type="molecule type" value="Genomic_DNA"/>
</dbReference>
<gene>
    <name evidence="2" type="ORF">PR048_010847</name>
</gene>
<comment type="caution">
    <text evidence="2">The sequence shown here is derived from an EMBL/GenBank/DDBJ whole genome shotgun (WGS) entry which is preliminary data.</text>
</comment>
<evidence type="ECO:0000256" key="1">
    <source>
        <dbReference type="SAM" id="SignalP"/>
    </source>
</evidence>
<dbReference type="PANTHER" id="PTHR46880">
    <property type="entry name" value="RAS-ASSOCIATING DOMAIN-CONTAINING PROTEIN"/>
    <property type="match status" value="1"/>
</dbReference>
<keyword evidence="3" id="KW-1185">Reference proteome</keyword>
<dbReference type="PANTHER" id="PTHR46880:SF5">
    <property type="entry name" value="DUF4371 DOMAIN-CONTAINING PROTEIN"/>
    <property type="match status" value="1"/>
</dbReference>
<name>A0ABQ9I3X3_9NEOP</name>
<feature type="chain" id="PRO_5045914557" evidence="1">
    <location>
        <begin position="23"/>
        <end position="102"/>
    </location>
</feature>
<proteinExistence type="predicted"/>
<protein>
    <submittedName>
        <fullName evidence="2">Uncharacterized protein</fullName>
    </submittedName>
</protein>
<keyword evidence="1" id="KW-0732">Signal</keyword>
<dbReference type="Proteomes" id="UP001159363">
    <property type="component" value="Chromosome 3"/>
</dbReference>
<evidence type="ECO:0000313" key="2">
    <source>
        <dbReference type="EMBL" id="KAJ8891331.1"/>
    </source>
</evidence>
<reference evidence="2 3" key="1">
    <citation type="submission" date="2023-02" db="EMBL/GenBank/DDBJ databases">
        <title>LHISI_Scaffold_Assembly.</title>
        <authorList>
            <person name="Stuart O.P."/>
            <person name="Cleave R."/>
            <person name="Magrath M.J.L."/>
            <person name="Mikheyev A.S."/>
        </authorList>
    </citation>
    <scope>NUCLEOTIDE SEQUENCE [LARGE SCALE GENOMIC DNA]</scope>
    <source>
        <strain evidence="2">Daus_M_001</strain>
        <tissue evidence="2">Leg muscle</tissue>
    </source>
</reference>
<feature type="signal peptide" evidence="1">
    <location>
        <begin position="1"/>
        <end position="22"/>
    </location>
</feature>